<evidence type="ECO:0000313" key="12">
    <source>
        <dbReference type="EMBL" id="KPC61323.1"/>
    </source>
</evidence>
<keyword evidence="6" id="KW-0378">Hydrolase</keyword>
<keyword evidence="4 11" id="KW-0812">Transmembrane</keyword>
<proteinExistence type="inferred from homology"/>
<feature type="transmembrane region" description="Helical" evidence="11">
    <location>
        <begin position="40"/>
        <end position="61"/>
    </location>
</feature>
<organism evidence="12 13">
    <name type="scientific">Streptomyces chattanoogensis</name>
    <dbReference type="NCBI Taxonomy" id="66876"/>
    <lineage>
        <taxon>Bacteria</taxon>
        <taxon>Bacillati</taxon>
        <taxon>Actinomycetota</taxon>
        <taxon>Actinomycetes</taxon>
        <taxon>Kitasatosporales</taxon>
        <taxon>Streptomycetaceae</taxon>
        <taxon>Streptomyces</taxon>
    </lineage>
</organism>
<accession>A0A0N0XV43</accession>
<evidence type="ECO:0000256" key="6">
    <source>
        <dbReference type="ARBA" id="ARBA00022801"/>
    </source>
</evidence>
<keyword evidence="7" id="KW-0067">ATP-binding</keyword>
<dbReference type="NCBIfam" id="TIGR03919">
    <property type="entry name" value="T7SS_EccB"/>
    <property type="match status" value="1"/>
</dbReference>
<dbReference type="PANTHER" id="PTHR40765">
    <property type="entry name" value="ESX-2 SECRETION SYSTEM ATPASE ECCB2"/>
    <property type="match status" value="1"/>
</dbReference>
<comment type="subcellular location">
    <subcellularLocation>
        <location evidence="1">Cell membrane</location>
        <topology evidence="1">Single-pass membrane protein</topology>
    </subcellularLocation>
</comment>
<feature type="region of interest" description="Disordered" evidence="10">
    <location>
        <begin position="441"/>
        <end position="464"/>
    </location>
</feature>
<evidence type="ECO:0000256" key="11">
    <source>
        <dbReference type="SAM" id="Phobius"/>
    </source>
</evidence>
<gene>
    <name evidence="12" type="ORF">ADL29_24955</name>
</gene>
<dbReference type="EMBL" id="LGKG01000149">
    <property type="protein sequence ID" value="KPC61323.1"/>
    <property type="molecule type" value="Genomic_DNA"/>
</dbReference>
<evidence type="ECO:0000256" key="2">
    <source>
        <dbReference type="ARBA" id="ARBA00008149"/>
    </source>
</evidence>
<comment type="similarity">
    <text evidence="2">Belongs to the EccB family.</text>
</comment>
<dbReference type="GO" id="GO:0005576">
    <property type="term" value="C:extracellular region"/>
    <property type="evidence" value="ECO:0007669"/>
    <property type="project" value="TreeGrafter"/>
</dbReference>
<keyword evidence="13" id="KW-1185">Reference proteome</keyword>
<dbReference type="PANTHER" id="PTHR40765:SF2">
    <property type="entry name" value="ESX-2 SECRETION SYSTEM ATPASE ECCB2"/>
    <property type="match status" value="1"/>
</dbReference>
<protein>
    <submittedName>
        <fullName evidence="12">Type VII secretion protein EccB</fullName>
    </submittedName>
</protein>
<keyword evidence="8 11" id="KW-1133">Transmembrane helix</keyword>
<keyword evidence="5" id="KW-0547">Nucleotide-binding</keyword>
<dbReference type="AlphaFoldDB" id="A0A0N0XV43"/>
<dbReference type="RefSeq" id="WP_053925824.1">
    <property type="nucleotide sequence ID" value="NZ_LGKG01000149.1"/>
</dbReference>
<evidence type="ECO:0000256" key="4">
    <source>
        <dbReference type="ARBA" id="ARBA00022692"/>
    </source>
</evidence>
<dbReference type="InterPro" id="IPR044857">
    <property type="entry name" value="T7SS_EccB_R1"/>
</dbReference>
<keyword evidence="9 11" id="KW-0472">Membrane</keyword>
<evidence type="ECO:0000256" key="8">
    <source>
        <dbReference type="ARBA" id="ARBA00022989"/>
    </source>
</evidence>
<dbReference type="Pfam" id="PF05108">
    <property type="entry name" value="T7SS_ESX1_EccB"/>
    <property type="match status" value="1"/>
</dbReference>
<dbReference type="Gene3D" id="2.40.50.910">
    <property type="entry name" value="Type VII secretion system EccB, repeat 3 domain"/>
    <property type="match status" value="1"/>
</dbReference>
<name>A0A0N0XV43_9ACTN</name>
<keyword evidence="3" id="KW-1003">Cell membrane</keyword>
<evidence type="ECO:0000256" key="10">
    <source>
        <dbReference type="SAM" id="MobiDB-lite"/>
    </source>
</evidence>
<dbReference type="Proteomes" id="UP000037982">
    <property type="component" value="Unassembled WGS sequence"/>
</dbReference>
<evidence type="ECO:0000256" key="7">
    <source>
        <dbReference type="ARBA" id="ARBA00022840"/>
    </source>
</evidence>
<evidence type="ECO:0000256" key="1">
    <source>
        <dbReference type="ARBA" id="ARBA00004162"/>
    </source>
</evidence>
<sequence>MASRRDELNAYTFARRRLIAQFLQPSASGTEEAWPQPLRAVLPGAIVMVILLAAFGAWGMFKPAAPQGWDKAGEHVIISSKSTTRYVVLKTDGKVQLHPVLNMSSAKLLLTPDKGKIINVDESVLDSGKIPHGPTLGIPYAPDRLPEAEEAGAKKRWAVCERPGEGGRALQKAAFILAQRDMNRTEGSERLTAGELLYVQGPDGTRYVVDAKGTAYPVENNESLLRVMVGGTTPQRVSSGWLDTLHKGDAIGFPRLPDPPTADAGITGGLEPEANKVGMVLEASSGTRVQKYVVLRGRVAPISDFTAKLLLNSGELAKLGQAGRAKPVNAGTFTPGQPFGAEKKWPELEPNRVNSASTAEGSRNTVCNVLRDVDDDGADKGATTLSTWAGTHFPATLPTGSSSAYVTPGSGQLFRQFTGSSTNSGFAFLVTDTGLRYAMQSNGDSATDGSGIGESGSAKQRKEQHEARLAEARQAQNRLGYENVTPAPIPAAWSAFLPTGPRLSTGAALTPQGA</sequence>
<dbReference type="InterPro" id="IPR042485">
    <property type="entry name" value="T7SS_EccB_R3"/>
</dbReference>
<evidence type="ECO:0000313" key="13">
    <source>
        <dbReference type="Proteomes" id="UP000037982"/>
    </source>
</evidence>
<dbReference type="GO" id="GO:0016787">
    <property type="term" value="F:hydrolase activity"/>
    <property type="evidence" value="ECO:0007669"/>
    <property type="project" value="UniProtKB-KW"/>
</dbReference>
<evidence type="ECO:0000256" key="9">
    <source>
        <dbReference type="ARBA" id="ARBA00023136"/>
    </source>
</evidence>
<evidence type="ECO:0000256" key="3">
    <source>
        <dbReference type="ARBA" id="ARBA00022475"/>
    </source>
</evidence>
<dbReference type="Gene3D" id="3.30.2390.20">
    <property type="entry name" value="Type VII secretion system EccB, repeat 1 domain"/>
    <property type="match status" value="2"/>
</dbReference>
<dbReference type="PATRIC" id="fig|66876.3.peg.5468"/>
<reference evidence="13" key="1">
    <citation type="submission" date="2015-07" db="EMBL/GenBank/DDBJ databases">
        <authorList>
            <person name="Ju K.-S."/>
            <person name="Doroghazi J.R."/>
            <person name="Metcalf W.W."/>
        </authorList>
    </citation>
    <scope>NUCLEOTIDE SEQUENCE [LARGE SCALE GENOMIC DNA]</scope>
    <source>
        <strain evidence="13">NRRL ISP-5002</strain>
    </source>
</reference>
<evidence type="ECO:0000256" key="5">
    <source>
        <dbReference type="ARBA" id="ARBA00022741"/>
    </source>
</evidence>
<dbReference type="GO" id="GO:0005886">
    <property type="term" value="C:plasma membrane"/>
    <property type="evidence" value="ECO:0007669"/>
    <property type="project" value="UniProtKB-SubCell"/>
</dbReference>
<dbReference type="GO" id="GO:0005524">
    <property type="term" value="F:ATP binding"/>
    <property type="evidence" value="ECO:0007669"/>
    <property type="project" value="UniProtKB-KW"/>
</dbReference>
<comment type="caution">
    <text evidence="12">The sequence shown here is derived from an EMBL/GenBank/DDBJ whole genome shotgun (WGS) entry which is preliminary data.</text>
</comment>
<dbReference type="InterPro" id="IPR007795">
    <property type="entry name" value="T7SS_EccB"/>
</dbReference>